<evidence type="ECO:0000313" key="5">
    <source>
        <dbReference type="Proteomes" id="UP000612362"/>
    </source>
</evidence>
<dbReference type="GO" id="GO:0016491">
    <property type="term" value="F:oxidoreductase activity"/>
    <property type="evidence" value="ECO:0007669"/>
    <property type="project" value="UniProtKB-KW"/>
</dbReference>
<reference evidence="4" key="1">
    <citation type="submission" date="2020-10" db="EMBL/GenBank/DDBJ databases">
        <title>Taxonomic study of unclassified bacteria belonging to the class Ktedonobacteria.</title>
        <authorList>
            <person name="Yabe S."/>
            <person name="Wang C.M."/>
            <person name="Zheng Y."/>
            <person name="Sakai Y."/>
            <person name="Cavaletti L."/>
            <person name="Monciardini P."/>
            <person name="Donadio S."/>
        </authorList>
    </citation>
    <scope>NUCLEOTIDE SEQUENCE</scope>
    <source>
        <strain evidence="4">SOSP1-1</strain>
    </source>
</reference>
<dbReference type="Gene3D" id="3.40.50.720">
    <property type="entry name" value="NAD(P)-binding Rossmann-like Domain"/>
    <property type="match status" value="1"/>
</dbReference>
<dbReference type="SUPFAM" id="SSF51735">
    <property type="entry name" value="NAD(P)-binding Rossmann-fold domains"/>
    <property type="match status" value="1"/>
</dbReference>
<dbReference type="InterPro" id="IPR036291">
    <property type="entry name" value="NAD(P)-bd_dom_sf"/>
</dbReference>
<proteinExistence type="predicted"/>
<evidence type="ECO:0000313" key="4">
    <source>
        <dbReference type="EMBL" id="GHO49527.1"/>
    </source>
</evidence>
<dbReference type="SUPFAM" id="SSF55347">
    <property type="entry name" value="Glyceraldehyde-3-phosphate dehydrogenase-like, C-terminal domain"/>
    <property type="match status" value="1"/>
</dbReference>
<name>A0A8J3MUM7_9CHLR</name>
<dbReference type="AlphaFoldDB" id="A0A8J3MUM7"/>
<dbReference type="InterPro" id="IPR055170">
    <property type="entry name" value="GFO_IDH_MocA-like_dom"/>
</dbReference>
<keyword evidence="5" id="KW-1185">Reference proteome</keyword>
<dbReference type="InterPro" id="IPR000683">
    <property type="entry name" value="Gfo/Idh/MocA-like_OxRdtase_N"/>
</dbReference>
<comment type="caution">
    <text evidence="4">The sequence shown here is derived from an EMBL/GenBank/DDBJ whole genome shotgun (WGS) entry which is preliminary data.</text>
</comment>
<evidence type="ECO:0000256" key="1">
    <source>
        <dbReference type="ARBA" id="ARBA00023002"/>
    </source>
</evidence>
<dbReference type="Proteomes" id="UP000612362">
    <property type="component" value="Unassembled WGS sequence"/>
</dbReference>
<feature type="domain" description="Gfo/Idh/MocA-like oxidoreductase N-terminal" evidence="2">
    <location>
        <begin position="8"/>
        <end position="123"/>
    </location>
</feature>
<evidence type="ECO:0000259" key="2">
    <source>
        <dbReference type="Pfam" id="PF01408"/>
    </source>
</evidence>
<dbReference type="Pfam" id="PF01408">
    <property type="entry name" value="GFO_IDH_MocA"/>
    <property type="match status" value="1"/>
</dbReference>
<dbReference type="InterPro" id="IPR050463">
    <property type="entry name" value="Gfo/Idh/MocA_oxidrdct_glycsds"/>
</dbReference>
<evidence type="ECO:0000259" key="3">
    <source>
        <dbReference type="Pfam" id="PF22725"/>
    </source>
</evidence>
<protein>
    <submittedName>
        <fullName evidence="4">Dehydrogenase</fullName>
    </submittedName>
</protein>
<dbReference type="PANTHER" id="PTHR43818:SF11">
    <property type="entry name" value="BCDNA.GH03377"/>
    <property type="match status" value="1"/>
</dbReference>
<gene>
    <name evidence="4" type="ORF">KSX_76900</name>
</gene>
<sequence length="359" mass="39251">MDMDIKPLRIAVAGCGNIAGAYANTLQPYSFIKLQGATDIDLTRAEAYVAAYGGQVYATLDDLLADTEVDLVVNLTIHHAHVDVIRKCLLAGKDVYSEKPLALSSKDAWELVELAKERGRRLICAPITILGEGQQTVWKLIRDGRLGTVRLAYAEVNWGRIESWHPAPGPFYEVGALFDVGVYPLTILTTIFGPARKVTAFGKVLFPDRVTKEGVPFHIDTPDFATAAIEFASGAVARLTTNFYVGHPGKQKGIEFHGDLGSCYLSDWQNFNGNVEFAEFGQSYESVPYVKEPYAGTEWARGLVELAQAITEERSSRITGAQAAHVVDILCAVRASFEDGHPVTIDSEFAPPVPMDWAN</sequence>
<dbReference type="EMBL" id="BNJF01000005">
    <property type="protein sequence ID" value="GHO49527.1"/>
    <property type="molecule type" value="Genomic_DNA"/>
</dbReference>
<dbReference type="GO" id="GO:0000166">
    <property type="term" value="F:nucleotide binding"/>
    <property type="evidence" value="ECO:0007669"/>
    <property type="project" value="InterPro"/>
</dbReference>
<dbReference type="Pfam" id="PF22725">
    <property type="entry name" value="GFO_IDH_MocA_C3"/>
    <property type="match status" value="1"/>
</dbReference>
<organism evidence="4 5">
    <name type="scientific">Ktedonospora formicarum</name>
    <dbReference type="NCBI Taxonomy" id="2778364"/>
    <lineage>
        <taxon>Bacteria</taxon>
        <taxon>Bacillati</taxon>
        <taxon>Chloroflexota</taxon>
        <taxon>Ktedonobacteria</taxon>
        <taxon>Ktedonobacterales</taxon>
        <taxon>Ktedonobacteraceae</taxon>
        <taxon>Ktedonospora</taxon>
    </lineage>
</organism>
<dbReference type="Gene3D" id="3.30.360.10">
    <property type="entry name" value="Dihydrodipicolinate Reductase, domain 2"/>
    <property type="match status" value="1"/>
</dbReference>
<accession>A0A8J3MUM7</accession>
<keyword evidence="1" id="KW-0560">Oxidoreductase</keyword>
<feature type="domain" description="GFO/IDH/MocA-like oxidoreductase" evidence="3">
    <location>
        <begin position="135"/>
        <end position="262"/>
    </location>
</feature>
<dbReference type="PANTHER" id="PTHR43818">
    <property type="entry name" value="BCDNA.GH03377"/>
    <property type="match status" value="1"/>
</dbReference>